<feature type="region of interest" description="Disordered" evidence="1">
    <location>
        <begin position="50"/>
        <end position="86"/>
    </location>
</feature>
<dbReference type="VEuPathDB" id="FungiDB:CDV56_108225"/>
<feature type="chain" id="PRO_5017206770" evidence="2">
    <location>
        <begin position="17"/>
        <end position="86"/>
    </location>
</feature>
<dbReference type="GeneID" id="38130199"/>
<dbReference type="EMBL" id="NKHU02000090">
    <property type="protein sequence ID" value="RHZ56296.1"/>
    <property type="molecule type" value="Genomic_DNA"/>
</dbReference>
<keyword evidence="2" id="KW-0732">Signal</keyword>
<accession>A0A397H3T8</accession>
<evidence type="ECO:0000256" key="2">
    <source>
        <dbReference type="SAM" id="SignalP"/>
    </source>
</evidence>
<dbReference type="AlphaFoldDB" id="A0A397H3T8"/>
<evidence type="ECO:0000256" key="1">
    <source>
        <dbReference type="SAM" id="MobiDB-lite"/>
    </source>
</evidence>
<gene>
    <name evidence="3" type="ORF">CDV56_108225</name>
</gene>
<dbReference type="Proteomes" id="UP000215305">
    <property type="component" value="Unassembled WGS sequence"/>
</dbReference>
<evidence type="ECO:0000313" key="4">
    <source>
        <dbReference type="Proteomes" id="UP000215305"/>
    </source>
</evidence>
<reference evidence="3" key="1">
    <citation type="submission" date="2018-08" db="EMBL/GenBank/DDBJ databases">
        <title>Draft genome sequence of azole-resistant Aspergillus thermomutatus (Neosartorya pseudofischeri) strain HMR AF 39, isolated from a human nasal aspirate.</title>
        <authorList>
            <person name="Parent-Michaud M."/>
            <person name="Dufresne P.J."/>
            <person name="Fournier E."/>
            <person name="Martineau C."/>
            <person name="Moreira S."/>
            <person name="Perkins V."/>
            <person name="De Repentigny L."/>
            <person name="Dufresne S.F."/>
        </authorList>
    </citation>
    <scope>NUCLEOTIDE SEQUENCE [LARGE SCALE GENOMIC DNA]</scope>
    <source>
        <strain evidence="3">HMR AF 39</strain>
    </source>
</reference>
<name>A0A397H3T8_ASPTH</name>
<feature type="signal peptide" evidence="2">
    <location>
        <begin position="1"/>
        <end position="16"/>
    </location>
</feature>
<evidence type="ECO:0000313" key="3">
    <source>
        <dbReference type="EMBL" id="RHZ56296.1"/>
    </source>
</evidence>
<feature type="compositionally biased region" description="Low complexity" evidence="1">
    <location>
        <begin position="53"/>
        <end position="72"/>
    </location>
</feature>
<organism evidence="3 4">
    <name type="scientific">Aspergillus thermomutatus</name>
    <name type="common">Neosartorya pseudofischeri</name>
    <dbReference type="NCBI Taxonomy" id="41047"/>
    <lineage>
        <taxon>Eukaryota</taxon>
        <taxon>Fungi</taxon>
        <taxon>Dikarya</taxon>
        <taxon>Ascomycota</taxon>
        <taxon>Pezizomycotina</taxon>
        <taxon>Eurotiomycetes</taxon>
        <taxon>Eurotiomycetidae</taxon>
        <taxon>Eurotiales</taxon>
        <taxon>Aspergillaceae</taxon>
        <taxon>Aspergillus</taxon>
        <taxon>Aspergillus subgen. Fumigati</taxon>
    </lineage>
</organism>
<comment type="caution">
    <text evidence="3">The sequence shown here is derived from an EMBL/GenBank/DDBJ whole genome shotgun (WGS) entry which is preliminary data.</text>
</comment>
<sequence length="86" mass="9131">MKFGIIALAFVGSALAAPAAEEAKHTPSPDVPTLKGYHYDFPISSSIPPWNEHSSTATPTPSTHKASSTASPWAKHHGTYKSEKSN</sequence>
<keyword evidence="4" id="KW-1185">Reference proteome</keyword>
<protein>
    <submittedName>
        <fullName evidence="3">Uncharacterized protein</fullName>
    </submittedName>
</protein>
<dbReference type="RefSeq" id="XP_026614679.1">
    <property type="nucleotide sequence ID" value="XM_026761844.1"/>
</dbReference>
<proteinExistence type="predicted"/>